<sequence length="119" mass="14007">MVTRGRMPYFAKFHKTPQVAYEERQRSNALNVSKTSEPWHPRSFRVSYSDYESCIIFRVLDFERMNEYACMVLVSDPPKSTSMPEKCRHVYRHACNGSGIAEQIYEENCSKSALIENWR</sequence>
<dbReference type="GO" id="GO:0030682">
    <property type="term" value="P:symbiont-mediated perturbation of host defenses"/>
    <property type="evidence" value="ECO:0007669"/>
    <property type="project" value="InterPro"/>
</dbReference>
<dbReference type="Pfam" id="PF02098">
    <property type="entry name" value="His_binding"/>
    <property type="match status" value="1"/>
</dbReference>
<keyword evidence="2" id="KW-1185">Reference proteome</keyword>
<dbReference type="SUPFAM" id="SSF50814">
    <property type="entry name" value="Lipocalins"/>
    <property type="match status" value="1"/>
</dbReference>
<protein>
    <recommendedName>
        <fullName evidence="3">Lipocalin</fullName>
    </recommendedName>
</protein>
<dbReference type="AlphaFoldDB" id="A0AAQ4DBK6"/>
<dbReference type="Gene3D" id="2.40.128.20">
    <property type="match status" value="1"/>
</dbReference>
<dbReference type="InterPro" id="IPR002970">
    <property type="entry name" value="Tick_his-bd"/>
</dbReference>
<gene>
    <name evidence="1" type="ORF">V5799_028887</name>
</gene>
<name>A0AAQ4DBK6_AMBAM</name>
<organism evidence="1 2">
    <name type="scientific">Amblyomma americanum</name>
    <name type="common">Lone star tick</name>
    <dbReference type="NCBI Taxonomy" id="6943"/>
    <lineage>
        <taxon>Eukaryota</taxon>
        <taxon>Metazoa</taxon>
        <taxon>Ecdysozoa</taxon>
        <taxon>Arthropoda</taxon>
        <taxon>Chelicerata</taxon>
        <taxon>Arachnida</taxon>
        <taxon>Acari</taxon>
        <taxon>Parasitiformes</taxon>
        <taxon>Ixodida</taxon>
        <taxon>Ixodoidea</taxon>
        <taxon>Ixodidae</taxon>
        <taxon>Amblyomminae</taxon>
        <taxon>Amblyomma</taxon>
    </lineage>
</organism>
<reference evidence="1 2" key="1">
    <citation type="journal article" date="2023" name="Arcadia Sci">
        <title>De novo assembly of a long-read Amblyomma americanum tick genome.</title>
        <authorList>
            <person name="Chou S."/>
            <person name="Poskanzer K.E."/>
            <person name="Rollins M."/>
            <person name="Thuy-Boun P.S."/>
        </authorList>
    </citation>
    <scope>NUCLEOTIDE SEQUENCE [LARGE SCALE GENOMIC DNA]</scope>
    <source>
        <strain evidence="1">F_SG_1</strain>
        <tissue evidence="1">Salivary glands</tissue>
    </source>
</reference>
<dbReference type="Proteomes" id="UP001321473">
    <property type="component" value="Unassembled WGS sequence"/>
</dbReference>
<evidence type="ECO:0000313" key="1">
    <source>
        <dbReference type="EMBL" id="KAK8759846.1"/>
    </source>
</evidence>
<dbReference type="EMBL" id="JARKHS020032525">
    <property type="protein sequence ID" value="KAK8759846.1"/>
    <property type="molecule type" value="Genomic_DNA"/>
</dbReference>
<dbReference type="InterPro" id="IPR012674">
    <property type="entry name" value="Calycin"/>
</dbReference>
<dbReference type="GO" id="GO:0043176">
    <property type="term" value="F:amine binding"/>
    <property type="evidence" value="ECO:0007669"/>
    <property type="project" value="InterPro"/>
</dbReference>
<evidence type="ECO:0000313" key="2">
    <source>
        <dbReference type="Proteomes" id="UP001321473"/>
    </source>
</evidence>
<comment type="caution">
    <text evidence="1">The sequence shown here is derived from an EMBL/GenBank/DDBJ whole genome shotgun (WGS) entry which is preliminary data.</text>
</comment>
<proteinExistence type="predicted"/>
<evidence type="ECO:0008006" key="3">
    <source>
        <dbReference type="Google" id="ProtNLM"/>
    </source>
</evidence>
<accession>A0AAQ4DBK6</accession>